<dbReference type="AlphaFoldDB" id="A0A1I7TPW8"/>
<evidence type="ECO:0000256" key="1">
    <source>
        <dbReference type="SAM" id="SignalP"/>
    </source>
</evidence>
<dbReference type="eggNOG" id="KOG1218">
    <property type="taxonomic scope" value="Eukaryota"/>
</dbReference>
<dbReference type="WBParaSite" id="Csp11.Scaffold629.g10598.t1">
    <property type="protein sequence ID" value="Csp11.Scaffold629.g10598.t1"/>
    <property type="gene ID" value="Csp11.Scaffold629.g10598"/>
</dbReference>
<feature type="signal peptide" evidence="1">
    <location>
        <begin position="1"/>
        <end position="18"/>
    </location>
</feature>
<keyword evidence="2" id="KW-1185">Reference proteome</keyword>
<organism evidence="2 3">
    <name type="scientific">Caenorhabditis tropicalis</name>
    <dbReference type="NCBI Taxonomy" id="1561998"/>
    <lineage>
        <taxon>Eukaryota</taxon>
        <taxon>Metazoa</taxon>
        <taxon>Ecdysozoa</taxon>
        <taxon>Nematoda</taxon>
        <taxon>Chromadorea</taxon>
        <taxon>Rhabditida</taxon>
        <taxon>Rhabditina</taxon>
        <taxon>Rhabditomorpha</taxon>
        <taxon>Rhabditoidea</taxon>
        <taxon>Rhabditidae</taxon>
        <taxon>Peloderinae</taxon>
        <taxon>Caenorhabditis</taxon>
    </lineage>
</organism>
<dbReference type="GO" id="GO:0005886">
    <property type="term" value="C:plasma membrane"/>
    <property type="evidence" value="ECO:0007669"/>
    <property type="project" value="TreeGrafter"/>
</dbReference>
<sequence length="199" mass="22315">MILFTLIPLLALFQQVNSAGFLDIHLKSIYNQKATVTLSEEDGTTYLVLPIILKKDEEMKFEDILINFNKTYNIGISIDETGELGLSKSLYKGVITPAPGTSSPKKVNLPLNGIRFDFKCEPNYYGEKCDVLCDLKEECPTNKTAVDLELDVDYTVNPQKLETIVKMLKKDNEIANTFAAEKLDNFAMEEIMESSGQSL</sequence>
<dbReference type="InterPro" id="IPR039178">
    <property type="entry name" value="Lag2"/>
</dbReference>
<protein>
    <submittedName>
        <fullName evidence="3">Secreted protein</fullName>
    </submittedName>
</protein>
<reference evidence="3" key="1">
    <citation type="submission" date="2016-11" db="UniProtKB">
        <authorList>
            <consortium name="WormBaseParasite"/>
        </authorList>
    </citation>
    <scope>IDENTIFICATION</scope>
</reference>
<dbReference type="Proteomes" id="UP000095282">
    <property type="component" value="Unplaced"/>
</dbReference>
<dbReference type="GO" id="GO:0005112">
    <property type="term" value="F:Notch binding"/>
    <property type="evidence" value="ECO:0007669"/>
    <property type="project" value="InterPro"/>
</dbReference>
<dbReference type="GO" id="GO:0007219">
    <property type="term" value="P:Notch signaling pathway"/>
    <property type="evidence" value="ECO:0007669"/>
    <property type="project" value="InterPro"/>
</dbReference>
<dbReference type="PANTHER" id="PTHR22669:SF16">
    <property type="entry name" value="CHONDROITIN SULFATE PROTEOGLYCAN 4"/>
    <property type="match status" value="1"/>
</dbReference>
<dbReference type="PANTHER" id="PTHR22669">
    <property type="entry name" value="DELTA/SERRATE/LAG-2 DOMAIN PROTEIN"/>
    <property type="match status" value="1"/>
</dbReference>
<keyword evidence="1" id="KW-0732">Signal</keyword>
<feature type="chain" id="PRO_5009307908" evidence="1">
    <location>
        <begin position="19"/>
        <end position="199"/>
    </location>
</feature>
<evidence type="ECO:0000313" key="2">
    <source>
        <dbReference type="Proteomes" id="UP000095282"/>
    </source>
</evidence>
<evidence type="ECO:0000313" key="3">
    <source>
        <dbReference type="WBParaSite" id="Csp11.Scaffold629.g10598.t1"/>
    </source>
</evidence>
<name>A0A1I7TPW8_9PELO</name>
<dbReference type="GO" id="GO:0001708">
    <property type="term" value="P:cell fate specification"/>
    <property type="evidence" value="ECO:0007669"/>
    <property type="project" value="InterPro"/>
</dbReference>
<dbReference type="STRING" id="1561998.A0A1I7TPW8"/>
<accession>A0A1I7TPW8</accession>
<proteinExistence type="predicted"/>